<protein>
    <submittedName>
        <fullName evidence="1">Uncharacterized protein</fullName>
    </submittedName>
</protein>
<name>A0A502C368_9GAMM</name>
<gene>
    <name evidence="1" type="ORF">EAH88_12360</name>
</gene>
<evidence type="ECO:0000313" key="2">
    <source>
        <dbReference type="Proteomes" id="UP000319486"/>
    </source>
</evidence>
<evidence type="ECO:0000313" key="1">
    <source>
        <dbReference type="EMBL" id="TPG07243.1"/>
    </source>
</evidence>
<comment type="caution">
    <text evidence="1">The sequence shown here is derived from an EMBL/GenBank/DDBJ whole genome shotgun (WGS) entry which is preliminary data.</text>
</comment>
<dbReference type="AlphaFoldDB" id="A0A502C368"/>
<sequence length="94" mass="10411">MIEQVESPPFDGNDVRLNLAVDWTRAEPADDGRLCKLGYLVIPRRLADARSGILSQSFPRRFHEESRFTDSQILAVLKQAEAGTPVPNTDDTAG</sequence>
<reference evidence="1 2" key="1">
    <citation type="journal article" date="2019" name="Environ. Microbiol.">
        <title>Species interactions and distinct microbial communities in high Arctic permafrost affected cryosols are associated with the CH4 and CO2 gas fluxes.</title>
        <authorList>
            <person name="Altshuler I."/>
            <person name="Hamel J."/>
            <person name="Turney S."/>
            <person name="Magnuson E."/>
            <person name="Levesque R."/>
            <person name="Greer C."/>
            <person name="Whyte L.G."/>
        </authorList>
    </citation>
    <scope>NUCLEOTIDE SEQUENCE [LARGE SCALE GENOMIC DNA]</scope>
    <source>
        <strain evidence="1 2">S13Y</strain>
    </source>
</reference>
<organism evidence="1 2">
    <name type="scientific">Rhodanobacter glycinis</name>
    <dbReference type="NCBI Taxonomy" id="582702"/>
    <lineage>
        <taxon>Bacteria</taxon>
        <taxon>Pseudomonadati</taxon>
        <taxon>Pseudomonadota</taxon>
        <taxon>Gammaproteobacteria</taxon>
        <taxon>Lysobacterales</taxon>
        <taxon>Rhodanobacteraceae</taxon>
        <taxon>Rhodanobacter</taxon>
    </lineage>
</organism>
<dbReference type="EMBL" id="RCZO01000007">
    <property type="protein sequence ID" value="TPG07243.1"/>
    <property type="molecule type" value="Genomic_DNA"/>
</dbReference>
<proteinExistence type="predicted"/>
<accession>A0A502C368</accession>
<keyword evidence="2" id="KW-1185">Reference proteome</keyword>
<dbReference type="Proteomes" id="UP000319486">
    <property type="component" value="Unassembled WGS sequence"/>
</dbReference>